<comment type="caution">
    <text evidence="1">The sequence shown here is derived from an EMBL/GenBank/DDBJ whole genome shotgun (WGS) entry which is preliminary data.</text>
</comment>
<reference evidence="1 2" key="1">
    <citation type="submission" date="2014-03" db="EMBL/GenBank/DDBJ databases">
        <title>Genomics of Bifidobacteria.</title>
        <authorList>
            <person name="Ventura M."/>
            <person name="Milani C."/>
            <person name="Lugli G.A."/>
        </authorList>
    </citation>
    <scope>NUCLEOTIDE SEQUENCE [LARGE SCALE GENOMIC DNA]</scope>
    <source>
        <strain evidence="1 2">DSM 22766</strain>
    </source>
</reference>
<protein>
    <submittedName>
        <fullName evidence="1">Uncharacterized protein</fullName>
    </submittedName>
</protein>
<dbReference type="OrthoDB" id="3239634at2"/>
<dbReference type="Proteomes" id="UP000029015">
    <property type="component" value="Unassembled WGS sequence"/>
</dbReference>
<proteinExistence type="predicted"/>
<dbReference type="EMBL" id="JGYK01000002">
    <property type="protein sequence ID" value="KFI39290.1"/>
    <property type="molecule type" value="Genomic_DNA"/>
</dbReference>
<keyword evidence="2" id="KW-1185">Reference proteome</keyword>
<evidence type="ECO:0000313" key="1">
    <source>
        <dbReference type="EMBL" id="KFI39290.1"/>
    </source>
</evidence>
<evidence type="ECO:0000313" key="2">
    <source>
        <dbReference type="Proteomes" id="UP000029015"/>
    </source>
</evidence>
<name>A0A086YYE0_9BIFI</name>
<accession>A0A086YYE0</accession>
<dbReference type="RefSeq" id="WP_051905467.1">
    <property type="nucleotide sequence ID" value="NZ_CP011786.1"/>
</dbReference>
<organism evidence="1 2">
    <name type="scientific">Bifidobacterium actinocoloniiforme DSM 22766</name>
    <dbReference type="NCBI Taxonomy" id="1437605"/>
    <lineage>
        <taxon>Bacteria</taxon>
        <taxon>Bacillati</taxon>
        <taxon>Actinomycetota</taxon>
        <taxon>Actinomycetes</taxon>
        <taxon>Bifidobacteriales</taxon>
        <taxon>Bifidobacteriaceae</taxon>
        <taxon>Bifidobacterium</taxon>
    </lineage>
</organism>
<dbReference type="eggNOG" id="ENOG5031JNZ">
    <property type="taxonomic scope" value="Bacteria"/>
</dbReference>
<sequence>MGGQPAEQPLPNLVHLSQLPGPNSMRLLTQRRLVEPLDASCSYLHERATGIFGRASIVTPLLPYGAAACNALAGWIWTGGVFPPHLDIVSNSHFRAPVYGHNLRVHNRRLPTEHLMQLGDLWATSPLRTACDLACEDAPRGSDGDDRKLAYLHTLMERYHVTCGACLNLLEANPRWPGHAVGVRTFHLLRDIL</sequence>
<dbReference type="AlphaFoldDB" id="A0A086YYE0"/>
<gene>
    <name evidence="1" type="ORF">BACT_0120</name>
</gene>